<dbReference type="InterPro" id="IPR005594">
    <property type="entry name" value="YadA_C"/>
</dbReference>
<evidence type="ECO:0000256" key="1">
    <source>
        <dbReference type="ARBA" id="ARBA00004370"/>
    </source>
</evidence>
<evidence type="ECO:0000259" key="3">
    <source>
        <dbReference type="PROSITE" id="PS51781"/>
    </source>
</evidence>
<organism evidence="4 5">
    <name type="scientific">Microbulbifer bruguierae</name>
    <dbReference type="NCBI Taxonomy" id="3029061"/>
    <lineage>
        <taxon>Bacteria</taxon>
        <taxon>Pseudomonadati</taxon>
        <taxon>Pseudomonadota</taxon>
        <taxon>Gammaproteobacteria</taxon>
        <taxon>Cellvibrionales</taxon>
        <taxon>Microbulbiferaceae</taxon>
        <taxon>Microbulbifer</taxon>
    </lineage>
</organism>
<dbReference type="Pfam" id="PF03895">
    <property type="entry name" value="YadA_anchor"/>
    <property type="match status" value="1"/>
</dbReference>
<evidence type="ECO:0000256" key="2">
    <source>
        <dbReference type="SAM" id="SignalP"/>
    </source>
</evidence>
<proteinExistence type="predicted"/>
<evidence type="ECO:0000313" key="5">
    <source>
        <dbReference type="Proteomes" id="UP001236500"/>
    </source>
</evidence>
<sequence length="287" mass="31876">MSRQPRNRFFILALMTLGLMHVGLSAAQTREDSSATESSSSLQSSALQFSARQFGERQPQDLPGGSEQVVVGAEFLNLYTGPGRGYVIDHVVEYGESLWLLKRRTDWVKVMTRSGRSGWAKIADLDTIVTPDGEPLAVVSPGIDDYREQSFRFGFAYGDFEGANALGVSLGYRFTGNLSAELRATQTIGAYSDSQTYQLALLHQPFPEWRISPYFLLGSGINITSPSATIVATEDRRDTTMLTGIGVTTYLSRRFALRAEVANHYLLTSRENNQEIVEWKLGFDVFM</sequence>
<dbReference type="RefSeq" id="WP_280318584.1">
    <property type="nucleotide sequence ID" value="NZ_CP118605.1"/>
</dbReference>
<feature type="domain" description="SH3b" evidence="3">
    <location>
        <begin position="65"/>
        <end position="129"/>
    </location>
</feature>
<dbReference type="Gene3D" id="2.30.30.40">
    <property type="entry name" value="SH3 Domains"/>
    <property type="match status" value="1"/>
</dbReference>
<dbReference type="Gene3D" id="2.40.160.20">
    <property type="match status" value="1"/>
</dbReference>
<dbReference type="EMBL" id="CP118605">
    <property type="protein sequence ID" value="WGL15612.1"/>
    <property type="molecule type" value="Genomic_DNA"/>
</dbReference>
<dbReference type="Proteomes" id="UP001236500">
    <property type="component" value="Chromosome"/>
</dbReference>
<keyword evidence="2" id="KW-0732">Signal</keyword>
<dbReference type="PROSITE" id="PS51781">
    <property type="entry name" value="SH3B"/>
    <property type="match status" value="1"/>
</dbReference>
<name>A0ABY8NAK0_9GAMM</name>
<dbReference type="InterPro" id="IPR011250">
    <property type="entry name" value="OMP/PagP_B-barrel"/>
</dbReference>
<keyword evidence="5" id="KW-1185">Reference proteome</keyword>
<dbReference type="SMART" id="SM00287">
    <property type="entry name" value="SH3b"/>
    <property type="match status" value="1"/>
</dbReference>
<accession>A0ABY8NAK0</accession>
<dbReference type="SUPFAM" id="SSF56925">
    <property type="entry name" value="OMPA-like"/>
    <property type="match status" value="1"/>
</dbReference>
<evidence type="ECO:0000313" key="4">
    <source>
        <dbReference type="EMBL" id="WGL15612.1"/>
    </source>
</evidence>
<dbReference type="InterPro" id="IPR003646">
    <property type="entry name" value="SH3-like_bac-type"/>
</dbReference>
<feature type="chain" id="PRO_5046055358" evidence="2">
    <location>
        <begin position="27"/>
        <end position="287"/>
    </location>
</feature>
<dbReference type="Pfam" id="PF06347">
    <property type="entry name" value="SH3_4"/>
    <property type="match status" value="1"/>
</dbReference>
<gene>
    <name evidence="4" type="ORF">PVT68_12620</name>
</gene>
<dbReference type="InterPro" id="IPR010466">
    <property type="entry name" value="DUF1058"/>
</dbReference>
<comment type="subcellular location">
    <subcellularLocation>
        <location evidence="1">Membrane</location>
    </subcellularLocation>
</comment>
<reference evidence="4 5" key="1">
    <citation type="submission" date="2023-02" db="EMBL/GenBank/DDBJ databases">
        <title>Description and genomic characterization of Microbulbifer bruguierae sp. nov., isolated from the sediment of mangrove plant Bruguiera sexangula.</title>
        <authorList>
            <person name="Long M."/>
        </authorList>
    </citation>
    <scope>NUCLEOTIDE SEQUENCE [LARGE SCALE GENOMIC DNA]</scope>
    <source>
        <strain evidence="4 5">H12</strain>
    </source>
</reference>
<feature type="signal peptide" evidence="2">
    <location>
        <begin position="1"/>
        <end position="26"/>
    </location>
</feature>
<protein>
    <submittedName>
        <fullName evidence="4">SH3 domain-containing protein</fullName>
    </submittedName>
</protein>